<evidence type="ECO:0000313" key="11">
    <source>
        <dbReference type="Proteomes" id="UP000521199"/>
    </source>
</evidence>
<keyword evidence="11" id="KW-1185">Reference proteome</keyword>
<keyword evidence="8" id="KW-0997">Cell inner membrane</keyword>
<evidence type="ECO:0000256" key="4">
    <source>
        <dbReference type="ARBA" id="ARBA00022692"/>
    </source>
</evidence>
<dbReference type="Pfam" id="PF04093">
    <property type="entry name" value="MreD"/>
    <property type="match status" value="1"/>
</dbReference>
<keyword evidence="3 8" id="KW-1003">Cell membrane</keyword>
<dbReference type="PANTHER" id="PTHR37484:SF1">
    <property type="entry name" value="ROD SHAPE-DETERMINING PROTEIN MRED"/>
    <property type="match status" value="1"/>
</dbReference>
<feature type="transmembrane region" description="Helical" evidence="9">
    <location>
        <begin position="54"/>
        <end position="73"/>
    </location>
</feature>
<keyword evidence="7 8" id="KW-0472">Membrane</keyword>
<evidence type="ECO:0000256" key="8">
    <source>
        <dbReference type="PIRNR" id="PIRNR018472"/>
    </source>
</evidence>
<dbReference type="InterPro" id="IPR007227">
    <property type="entry name" value="Cell_shape_determining_MreD"/>
</dbReference>
<evidence type="ECO:0000256" key="7">
    <source>
        <dbReference type="ARBA" id="ARBA00023136"/>
    </source>
</evidence>
<keyword evidence="5 8" id="KW-0133">Cell shape</keyword>
<dbReference type="NCBIfam" id="TIGR03426">
    <property type="entry name" value="shape_MreD"/>
    <property type="match status" value="1"/>
</dbReference>
<comment type="function">
    <text evidence="8">Involved in formation of the rod shape of the cell. May also contribute to regulation of formation of penicillin-binding proteins.</text>
</comment>
<dbReference type="InterPro" id="IPR026034">
    <property type="entry name" value="MreD_proteobac"/>
</dbReference>
<dbReference type="AlphaFoldDB" id="A0A7W8D666"/>
<dbReference type="EMBL" id="JACHHP010000002">
    <property type="protein sequence ID" value="MBB5207436.1"/>
    <property type="molecule type" value="Genomic_DNA"/>
</dbReference>
<dbReference type="RefSeq" id="WP_183959994.1">
    <property type="nucleotide sequence ID" value="NZ_JACHHP010000002.1"/>
</dbReference>
<comment type="subcellular location">
    <subcellularLocation>
        <location evidence="8">Cell inner membrane</location>
    </subcellularLocation>
    <subcellularLocation>
        <location evidence="1">Cell membrane</location>
        <topology evidence="1">Multi-pass membrane protein</topology>
    </subcellularLocation>
</comment>
<evidence type="ECO:0000256" key="9">
    <source>
        <dbReference type="SAM" id="Phobius"/>
    </source>
</evidence>
<comment type="caution">
    <text evidence="10">The sequence shown here is derived from an EMBL/GenBank/DDBJ whole genome shotgun (WGS) entry which is preliminary data.</text>
</comment>
<evidence type="ECO:0000256" key="1">
    <source>
        <dbReference type="ARBA" id="ARBA00004651"/>
    </source>
</evidence>
<evidence type="ECO:0000313" key="10">
    <source>
        <dbReference type="EMBL" id="MBB5207436.1"/>
    </source>
</evidence>
<reference evidence="10 11" key="1">
    <citation type="submission" date="2020-08" db="EMBL/GenBank/DDBJ databases">
        <title>Genomic Encyclopedia of Type Strains, Phase IV (KMG-IV): sequencing the most valuable type-strain genomes for metagenomic binning, comparative biology and taxonomic classification.</title>
        <authorList>
            <person name="Goeker M."/>
        </authorList>
    </citation>
    <scope>NUCLEOTIDE SEQUENCE [LARGE SCALE GENOMIC DNA]</scope>
    <source>
        <strain evidence="10 11">DSM 24163</strain>
    </source>
</reference>
<evidence type="ECO:0000256" key="3">
    <source>
        <dbReference type="ARBA" id="ARBA00022475"/>
    </source>
</evidence>
<name>A0A7W8D666_9GAMM</name>
<feature type="transmembrane region" description="Helical" evidence="9">
    <location>
        <begin position="94"/>
        <end position="111"/>
    </location>
</feature>
<dbReference type="PIRSF" id="PIRSF018472">
    <property type="entry name" value="MreD_proteobac"/>
    <property type="match status" value="1"/>
</dbReference>
<proteinExistence type="inferred from homology"/>
<dbReference type="Proteomes" id="UP000521199">
    <property type="component" value="Unassembled WGS sequence"/>
</dbReference>
<dbReference type="GO" id="GO:0008360">
    <property type="term" value="P:regulation of cell shape"/>
    <property type="evidence" value="ECO:0007669"/>
    <property type="project" value="UniProtKB-UniRule"/>
</dbReference>
<evidence type="ECO:0000256" key="6">
    <source>
        <dbReference type="ARBA" id="ARBA00022989"/>
    </source>
</evidence>
<keyword evidence="6 9" id="KW-1133">Transmembrane helix</keyword>
<dbReference type="GO" id="GO:0005886">
    <property type="term" value="C:plasma membrane"/>
    <property type="evidence" value="ECO:0007669"/>
    <property type="project" value="UniProtKB-SubCell"/>
</dbReference>
<sequence>MSRWRDGVGLLWASIAVALLLGLLPVPTYLAPFKPYWLGLVFCYWLLETPARTGLGLAFVLGLVADLLYGNLLGEQALRLCILAFIVLRFRARLRFFTLTQQALAVFALMLNDRAVVLMVRLLSGEGLPPWQFWLSPGVALLLWPWLFLLLDDIRLRLRGKDAG</sequence>
<accession>A0A7W8D666</accession>
<feature type="transmembrane region" description="Helical" evidence="9">
    <location>
        <begin position="131"/>
        <end position="151"/>
    </location>
</feature>
<comment type="similarity">
    <text evidence="2 8">Belongs to the MreD family.</text>
</comment>
<keyword evidence="4 9" id="KW-0812">Transmembrane</keyword>
<organism evidence="10 11">
    <name type="scientific">Chiayiivirga flava</name>
    <dbReference type="NCBI Taxonomy" id="659595"/>
    <lineage>
        <taxon>Bacteria</taxon>
        <taxon>Pseudomonadati</taxon>
        <taxon>Pseudomonadota</taxon>
        <taxon>Gammaproteobacteria</taxon>
        <taxon>Lysobacterales</taxon>
        <taxon>Lysobacteraceae</taxon>
        <taxon>Chiayiivirga</taxon>
    </lineage>
</organism>
<evidence type="ECO:0000256" key="5">
    <source>
        <dbReference type="ARBA" id="ARBA00022960"/>
    </source>
</evidence>
<dbReference type="PANTHER" id="PTHR37484">
    <property type="entry name" value="ROD SHAPE-DETERMINING PROTEIN MRED"/>
    <property type="match status" value="1"/>
</dbReference>
<evidence type="ECO:0000256" key="2">
    <source>
        <dbReference type="ARBA" id="ARBA00007776"/>
    </source>
</evidence>
<protein>
    <recommendedName>
        <fullName evidence="8">Rod shape-determining protein MreD</fullName>
    </recommendedName>
</protein>
<gene>
    <name evidence="10" type="ORF">HNQ52_000965</name>
</gene>